<comment type="caution">
    <text evidence="3">The sequence shown here is derived from an EMBL/GenBank/DDBJ whole genome shotgun (WGS) entry which is preliminary data.</text>
</comment>
<feature type="compositionally biased region" description="Basic and acidic residues" evidence="1">
    <location>
        <begin position="36"/>
        <end position="58"/>
    </location>
</feature>
<evidence type="ECO:0000256" key="1">
    <source>
        <dbReference type="SAM" id="MobiDB-lite"/>
    </source>
</evidence>
<evidence type="ECO:0000313" key="3">
    <source>
        <dbReference type="EMBL" id="MCR1899062.1"/>
    </source>
</evidence>
<dbReference type="AlphaFoldDB" id="A0AAE3HGJ1"/>
<proteinExistence type="predicted"/>
<reference evidence="3" key="1">
    <citation type="submission" date="2022-07" db="EMBL/GenBank/DDBJ databases">
        <title>Enhanced cultured diversity of the mouse gut microbiota enables custom-made synthetic communities.</title>
        <authorList>
            <person name="Afrizal A."/>
        </authorList>
    </citation>
    <scope>NUCLEOTIDE SEQUENCE</scope>
    <source>
        <strain evidence="3">DSM 28593</strain>
    </source>
</reference>
<accession>A0AAE3HGJ1</accession>
<sequence length="205" mass="23126">MKKTLVSIIILITMALLLPACNDGAKQNDNNENTAIEERENAGESKSPNKKEDNSEARAEEDENLNNQSNKSDDNALSKYSTDEIEFARVWLQIVGNQEIKELKIRHTSAGEQVNPYDDDSVDYPEDVITLEGEMMADGIVTYSGNGDGTINLYNIPSHWPSHEQIDVSMEEYTEDIIKNTEQIYIETGKDEEVIELIKKLKIQS</sequence>
<evidence type="ECO:0000313" key="4">
    <source>
        <dbReference type="Proteomes" id="UP001205748"/>
    </source>
</evidence>
<keyword evidence="2" id="KW-0732">Signal</keyword>
<organism evidence="3 4">
    <name type="scientific">Irregularibacter muris</name>
    <dbReference type="NCBI Taxonomy" id="1796619"/>
    <lineage>
        <taxon>Bacteria</taxon>
        <taxon>Bacillati</taxon>
        <taxon>Bacillota</taxon>
        <taxon>Clostridia</taxon>
        <taxon>Eubacteriales</taxon>
        <taxon>Eubacteriaceae</taxon>
        <taxon>Irregularibacter</taxon>
    </lineage>
</organism>
<dbReference type="RefSeq" id="WP_257531002.1">
    <property type="nucleotide sequence ID" value="NZ_JANKAS010000006.1"/>
</dbReference>
<feature type="chain" id="PRO_5042194904" description="Lipoprotein" evidence="2">
    <location>
        <begin position="26"/>
        <end position="205"/>
    </location>
</feature>
<feature type="signal peptide" evidence="2">
    <location>
        <begin position="1"/>
        <end position="25"/>
    </location>
</feature>
<evidence type="ECO:0000256" key="2">
    <source>
        <dbReference type="SAM" id="SignalP"/>
    </source>
</evidence>
<dbReference type="EMBL" id="JANKAS010000006">
    <property type="protein sequence ID" value="MCR1899062.1"/>
    <property type="molecule type" value="Genomic_DNA"/>
</dbReference>
<keyword evidence="4" id="KW-1185">Reference proteome</keyword>
<name>A0AAE3HGJ1_9FIRM</name>
<gene>
    <name evidence="3" type="ORF">NSA47_08715</name>
</gene>
<protein>
    <recommendedName>
        <fullName evidence="5">Lipoprotein</fullName>
    </recommendedName>
</protein>
<feature type="region of interest" description="Disordered" evidence="1">
    <location>
        <begin position="28"/>
        <end position="77"/>
    </location>
</feature>
<dbReference type="Proteomes" id="UP001205748">
    <property type="component" value="Unassembled WGS sequence"/>
</dbReference>
<evidence type="ECO:0008006" key="5">
    <source>
        <dbReference type="Google" id="ProtNLM"/>
    </source>
</evidence>